<protein>
    <submittedName>
        <fullName evidence="2">Uncharacterized protein</fullName>
    </submittedName>
</protein>
<dbReference type="Proteomes" id="UP000594638">
    <property type="component" value="Unassembled WGS sequence"/>
</dbReference>
<evidence type="ECO:0000313" key="2">
    <source>
        <dbReference type="EMBL" id="CAA2946092.1"/>
    </source>
</evidence>
<sequence length="68" mass="7351">MLRDVGIPFCTMFSLPDYIVGLKRALSTANSSQSEAEQHQRNGDPITGTSAQATEHPDLPYGDSEIGK</sequence>
<comment type="caution">
    <text evidence="2">The sequence shown here is derived from an EMBL/GenBank/DDBJ whole genome shotgun (WGS) entry which is preliminary data.</text>
</comment>
<proteinExistence type="predicted"/>
<dbReference type="EMBL" id="CACTIH010000062">
    <property type="protein sequence ID" value="CAA2946092.1"/>
    <property type="molecule type" value="Genomic_DNA"/>
</dbReference>
<feature type="region of interest" description="Disordered" evidence="1">
    <location>
        <begin position="26"/>
        <end position="68"/>
    </location>
</feature>
<evidence type="ECO:0000256" key="1">
    <source>
        <dbReference type="SAM" id="MobiDB-lite"/>
    </source>
</evidence>
<name>A0A8S0PLP1_OLEEU</name>
<accession>A0A8S0PLP1</accession>
<gene>
    <name evidence="2" type="ORF">OLEA9_A097554</name>
</gene>
<organism evidence="2 3">
    <name type="scientific">Olea europaea subsp. europaea</name>
    <dbReference type="NCBI Taxonomy" id="158383"/>
    <lineage>
        <taxon>Eukaryota</taxon>
        <taxon>Viridiplantae</taxon>
        <taxon>Streptophyta</taxon>
        <taxon>Embryophyta</taxon>
        <taxon>Tracheophyta</taxon>
        <taxon>Spermatophyta</taxon>
        <taxon>Magnoliopsida</taxon>
        <taxon>eudicotyledons</taxon>
        <taxon>Gunneridae</taxon>
        <taxon>Pentapetalae</taxon>
        <taxon>asterids</taxon>
        <taxon>lamiids</taxon>
        <taxon>Lamiales</taxon>
        <taxon>Oleaceae</taxon>
        <taxon>Oleeae</taxon>
        <taxon>Olea</taxon>
    </lineage>
</organism>
<reference evidence="2 3" key="1">
    <citation type="submission" date="2019-12" db="EMBL/GenBank/DDBJ databases">
        <authorList>
            <person name="Alioto T."/>
            <person name="Alioto T."/>
            <person name="Gomez Garrido J."/>
        </authorList>
    </citation>
    <scope>NUCLEOTIDE SEQUENCE [LARGE SCALE GENOMIC DNA]</scope>
</reference>
<keyword evidence="3" id="KW-1185">Reference proteome</keyword>
<dbReference type="AlphaFoldDB" id="A0A8S0PLP1"/>
<evidence type="ECO:0000313" key="3">
    <source>
        <dbReference type="Proteomes" id="UP000594638"/>
    </source>
</evidence>
<dbReference type="Gramene" id="OE9A097554T1">
    <property type="protein sequence ID" value="OE9A097554C1"/>
    <property type="gene ID" value="OE9A097554"/>
</dbReference>